<dbReference type="RefSeq" id="WP_225417621.1">
    <property type="nucleotide sequence ID" value="NZ_BEXA01000003.1"/>
</dbReference>
<name>A0A401FML9_9LACO</name>
<proteinExistence type="predicted"/>
<dbReference type="AlphaFoldDB" id="A0A401FML9"/>
<evidence type="ECO:0000313" key="1">
    <source>
        <dbReference type="EMBL" id="GAY73471.1"/>
    </source>
</evidence>
<gene>
    <name evidence="1" type="ORF">NBRC111893_1617</name>
</gene>
<comment type="caution">
    <text evidence="1">The sequence shown here is derived from an EMBL/GenBank/DDBJ whole genome shotgun (WGS) entry which is preliminary data.</text>
</comment>
<dbReference type="EMBL" id="BEXA01000003">
    <property type="protein sequence ID" value="GAY73471.1"/>
    <property type="molecule type" value="Genomic_DNA"/>
</dbReference>
<evidence type="ECO:0000313" key="2">
    <source>
        <dbReference type="Proteomes" id="UP000286974"/>
    </source>
</evidence>
<reference evidence="1 2" key="1">
    <citation type="submission" date="2017-11" db="EMBL/GenBank/DDBJ databases">
        <title>Draft Genome Sequence of Lactobacillus curieae NBRC 111893 isolated from Koso, a Japanese sugar-Vegetable Fermented Beverage.</title>
        <authorList>
            <person name="Chiou T.Y."/>
            <person name="Oshima K."/>
            <person name="Suda W."/>
            <person name="Hattori M."/>
            <person name="Takahashi T."/>
        </authorList>
    </citation>
    <scope>NUCLEOTIDE SEQUENCE [LARGE SCALE GENOMIC DNA]</scope>
    <source>
        <strain evidence="1 2">NBRC111893</strain>
    </source>
</reference>
<keyword evidence="2" id="KW-1185">Reference proteome</keyword>
<accession>A0A401FML9</accession>
<dbReference type="Proteomes" id="UP000286974">
    <property type="component" value="Unassembled WGS sequence"/>
</dbReference>
<organism evidence="1 2">
    <name type="scientific">Lentilactobacillus kosonis</name>
    <dbReference type="NCBI Taxonomy" id="2810561"/>
    <lineage>
        <taxon>Bacteria</taxon>
        <taxon>Bacillati</taxon>
        <taxon>Bacillota</taxon>
        <taxon>Bacilli</taxon>
        <taxon>Lactobacillales</taxon>
        <taxon>Lactobacillaceae</taxon>
        <taxon>Lentilactobacillus</taxon>
    </lineage>
</organism>
<protein>
    <submittedName>
        <fullName evidence="1">Uncharacterized protein</fullName>
    </submittedName>
</protein>
<sequence length="85" mass="9862">MVQPVFLTQDSVAKNLEGGKLPFEKFIDLIRFDFELNYYMLLINDSYPFKNASEFKKQFIAADDKQAVIDSYNLMRKINLIGTTS</sequence>